<feature type="transmembrane region" description="Helical" evidence="1">
    <location>
        <begin position="133"/>
        <end position="151"/>
    </location>
</feature>
<dbReference type="AlphaFoldDB" id="A0A0D6JDZ3"/>
<accession>A0A0D6JDZ3</accession>
<name>A0A0D6JDZ3_9HYPH</name>
<sequence>MGKAQSGNLLRANAAQSVSRAAVEGNTMSLQPLIPGLVVVMVASIAMLVWAVGESARDLALIASLAFPAAAVLVGLIVNRRLPKGLPIDETHETIFASRRNARLMAMIYAWGAAAIFATYSLTQLWWWHSWQYGSAMAFIACCLLIYVNRMENLDSPLVRPRMLDAAATLALIQAGAIVAGLTFLIASGKLGSTKPDWPANYVFVGGGLGLMLVSLIAARTHRKLRHLTERSAQVSPRAH</sequence>
<protein>
    <submittedName>
        <fullName evidence="2">Uncharacterized protein</fullName>
    </submittedName>
</protein>
<keyword evidence="3" id="KW-1185">Reference proteome</keyword>
<evidence type="ECO:0000313" key="3">
    <source>
        <dbReference type="Proteomes" id="UP000033187"/>
    </source>
</evidence>
<keyword evidence="1" id="KW-0812">Transmembrane</keyword>
<feature type="transmembrane region" description="Helical" evidence="1">
    <location>
        <begin position="59"/>
        <end position="78"/>
    </location>
</feature>
<dbReference type="RefSeq" id="WP_052743737.1">
    <property type="nucleotide sequence ID" value="NZ_LN829118.1"/>
</dbReference>
<feature type="transmembrane region" description="Helical" evidence="1">
    <location>
        <begin position="33"/>
        <end position="53"/>
    </location>
</feature>
<reference evidence="3" key="1">
    <citation type="submission" date="2015-02" db="EMBL/GenBank/DDBJ databases">
        <authorList>
            <person name="Chooi Y.-H."/>
        </authorList>
    </citation>
    <scope>NUCLEOTIDE SEQUENCE [LARGE SCALE GENOMIC DNA]</scope>
    <source>
        <strain evidence="3">strain Y</strain>
    </source>
</reference>
<gene>
    <name evidence="2" type="ORF">YBN1229_v1_1288</name>
</gene>
<evidence type="ECO:0000313" key="2">
    <source>
        <dbReference type="EMBL" id="CPR17507.1"/>
    </source>
</evidence>
<feature type="transmembrane region" description="Helical" evidence="1">
    <location>
        <begin position="199"/>
        <end position="219"/>
    </location>
</feature>
<proteinExistence type="predicted"/>
<dbReference type="Proteomes" id="UP000033187">
    <property type="component" value="Chromosome 1"/>
</dbReference>
<organism evidence="2 3">
    <name type="scientific">Candidatus Filomicrobium marinum</name>
    <dbReference type="NCBI Taxonomy" id="1608628"/>
    <lineage>
        <taxon>Bacteria</taxon>
        <taxon>Pseudomonadati</taxon>
        <taxon>Pseudomonadota</taxon>
        <taxon>Alphaproteobacteria</taxon>
        <taxon>Hyphomicrobiales</taxon>
        <taxon>Hyphomicrobiaceae</taxon>
        <taxon>Filomicrobium</taxon>
    </lineage>
</organism>
<dbReference type="OrthoDB" id="7933001at2"/>
<evidence type="ECO:0000256" key="1">
    <source>
        <dbReference type="SAM" id="Phobius"/>
    </source>
</evidence>
<dbReference type="EMBL" id="LN829119">
    <property type="protein sequence ID" value="CPR17507.1"/>
    <property type="molecule type" value="Genomic_DNA"/>
</dbReference>
<feature type="transmembrane region" description="Helical" evidence="1">
    <location>
        <begin position="108"/>
        <end position="127"/>
    </location>
</feature>
<keyword evidence="1" id="KW-1133">Transmembrane helix</keyword>
<feature type="transmembrane region" description="Helical" evidence="1">
    <location>
        <begin position="163"/>
        <end position="187"/>
    </location>
</feature>
<dbReference type="KEGG" id="fiy:BN1229_v1_1288"/>
<keyword evidence="1" id="KW-0472">Membrane</keyword>